<accession>A0A284VU75</accession>
<keyword evidence="2" id="KW-1185">Reference proteome</keyword>
<evidence type="ECO:0000313" key="2">
    <source>
        <dbReference type="Proteomes" id="UP000218615"/>
    </source>
</evidence>
<evidence type="ECO:0000313" key="1">
    <source>
        <dbReference type="EMBL" id="SNQ62723.1"/>
    </source>
</evidence>
<name>A0A284VU75_9EURY</name>
<dbReference type="EMBL" id="FZMP01000233">
    <property type="protein sequence ID" value="SNQ62723.1"/>
    <property type="molecule type" value="Genomic_DNA"/>
</dbReference>
<dbReference type="AlphaFoldDB" id="A0A284VU75"/>
<dbReference type="RefSeq" id="WP_096207249.1">
    <property type="nucleotide sequence ID" value="NZ_FZMP01000233.1"/>
</dbReference>
<organism evidence="1 2">
    <name type="scientific">Candidatus Methanoperedens nitratireducens</name>
    <dbReference type="NCBI Taxonomy" id="1392998"/>
    <lineage>
        <taxon>Archaea</taxon>
        <taxon>Methanobacteriati</taxon>
        <taxon>Methanobacteriota</taxon>
        <taxon>Stenosarchaea group</taxon>
        <taxon>Methanomicrobia</taxon>
        <taxon>Methanosarcinales</taxon>
        <taxon>ANME-2 cluster</taxon>
        <taxon>Candidatus Methanoperedentaceae</taxon>
        <taxon>Candidatus Methanoperedens</taxon>
    </lineage>
</organism>
<dbReference type="OrthoDB" id="373490at2157"/>
<protein>
    <submittedName>
        <fullName evidence="1">Uncharacterized protein</fullName>
    </submittedName>
</protein>
<gene>
    <name evidence="1" type="ORF">MNV_830004</name>
</gene>
<reference evidence="2" key="1">
    <citation type="submission" date="2017-06" db="EMBL/GenBank/DDBJ databases">
        <authorList>
            <person name="Cremers G."/>
        </authorList>
    </citation>
    <scope>NUCLEOTIDE SEQUENCE [LARGE SCALE GENOMIC DNA]</scope>
</reference>
<sequence length="96" mass="11068">MDRYNNIVEVWVHECKECSELVPKVGNCPNCGTAYAHTKTVEDFKTGFLHYIYECSGCPEEERRAQKVIKFTEVVDESRLNIRKNLADDFLKSGGY</sequence>
<dbReference type="Proteomes" id="UP000218615">
    <property type="component" value="Unassembled WGS sequence"/>
</dbReference>
<dbReference type="STRING" id="1392998.ANME2D_03192"/>
<proteinExistence type="predicted"/>